<dbReference type="GO" id="GO:0004057">
    <property type="term" value="F:arginyl-tRNA--protein transferase activity"/>
    <property type="evidence" value="ECO:0007669"/>
    <property type="project" value="InterPro"/>
</dbReference>
<comment type="caution">
    <text evidence="7">The sequence shown here is derived from an EMBL/GenBank/DDBJ whole genome shotgun (WGS) entry which is preliminary data.</text>
</comment>
<name>A0A149VXE3_9PROT</name>
<proteinExistence type="inferred from homology"/>
<dbReference type="Pfam" id="PF04377">
    <property type="entry name" value="ATE_C"/>
    <property type="match status" value="1"/>
</dbReference>
<evidence type="ECO:0000313" key="8">
    <source>
        <dbReference type="Proteomes" id="UP000075653"/>
    </source>
</evidence>
<dbReference type="InterPro" id="IPR007472">
    <property type="entry name" value="N-end_Aminoacyl_Trfase_C"/>
</dbReference>
<dbReference type="PIRSF" id="PIRSF037208">
    <property type="entry name" value="ATE_pro_prd"/>
    <property type="match status" value="1"/>
</dbReference>
<dbReference type="InterPro" id="IPR030700">
    <property type="entry name" value="N-end_Aminoacyl_Trfase"/>
</dbReference>
<keyword evidence="2 4" id="KW-0808">Transferase</keyword>
<dbReference type="Pfam" id="PF04376">
    <property type="entry name" value="ATE_N"/>
    <property type="match status" value="1"/>
</dbReference>
<dbReference type="GO" id="GO:0008914">
    <property type="term" value="F:leucyl-tRNA--protein transferase activity"/>
    <property type="evidence" value="ECO:0007669"/>
    <property type="project" value="UniProtKB-UniRule"/>
</dbReference>
<dbReference type="SUPFAM" id="SSF55729">
    <property type="entry name" value="Acyl-CoA N-acyltransferases (Nat)"/>
    <property type="match status" value="1"/>
</dbReference>
<comment type="catalytic activity">
    <reaction evidence="4">
        <text>N-terminal L-glutamyl-[protein] + L-leucyl-tRNA(Leu) = N-terminal L-leucyl-L-glutamyl-[protein] + tRNA(Leu) + H(+)</text>
        <dbReference type="Rhea" id="RHEA:50412"/>
        <dbReference type="Rhea" id="RHEA-COMP:9613"/>
        <dbReference type="Rhea" id="RHEA-COMP:9622"/>
        <dbReference type="Rhea" id="RHEA-COMP:12664"/>
        <dbReference type="Rhea" id="RHEA-COMP:12668"/>
        <dbReference type="ChEBI" id="CHEBI:15378"/>
        <dbReference type="ChEBI" id="CHEBI:64721"/>
        <dbReference type="ChEBI" id="CHEBI:78442"/>
        <dbReference type="ChEBI" id="CHEBI:78494"/>
        <dbReference type="ChEBI" id="CHEBI:133041"/>
        <dbReference type="EC" id="2.3.2.29"/>
    </reaction>
</comment>
<dbReference type="Proteomes" id="UP000075653">
    <property type="component" value="Unassembled WGS sequence"/>
</dbReference>
<dbReference type="GO" id="GO:0005737">
    <property type="term" value="C:cytoplasm"/>
    <property type="evidence" value="ECO:0007669"/>
    <property type="project" value="UniProtKB-SubCell"/>
</dbReference>
<evidence type="ECO:0000259" key="6">
    <source>
        <dbReference type="Pfam" id="PF04377"/>
    </source>
</evidence>
<dbReference type="InterPro" id="IPR007471">
    <property type="entry name" value="N-end_Aminoacyl_Trfase_N"/>
</dbReference>
<dbReference type="HAMAP" id="MF_00689">
    <property type="entry name" value="Bpt"/>
    <property type="match status" value="1"/>
</dbReference>
<evidence type="ECO:0000256" key="1">
    <source>
        <dbReference type="ARBA" id="ARBA00022490"/>
    </source>
</evidence>
<evidence type="ECO:0000256" key="3">
    <source>
        <dbReference type="ARBA" id="ARBA00023315"/>
    </source>
</evidence>
<dbReference type="NCBIfam" id="NF002341">
    <property type="entry name" value="PRK01305.1-1"/>
    <property type="match status" value="1"/>
</dbReference>
<feature type="domain" description="N-end rule aminoacyl transferase C-terminal" evidence="6">
    <location>
        <begin position="110"/>
        <end position="230"/>
    </location>
</feature>
<comment type="function">
    <text evidence="4">Functions in the N-end rule pathway of protein degradation where it conjugates Leu from its aminoacyl-tRNA to the N-termini of proteins containing an N-terminal aspartate or glutamate.</text>
</comment>
<keyword evidence="1 4" id="KW-0963">Cytoplasm</keyword>
<evidence type="ECO:0000313" key="7">
    <source>
        <dbReference type="EMBL" id="KXW57848.1"/>
    </source>
</evidence>
<dbReference type="AlphaFoldDB" id="A0A149VXE3"/>
<sequence length="251" mass="29552">MTHLYDLPIQPVQCYVTASYPCSYLEGQNARSQVVAPGPQINQELYSLLVENGFRRSGLFTYRPHCHRCRACIPVRIRVQDFAPSRIQRRVWKQHRSLEARSLPLHFEPEHFSLYTRYQHARHREITQGRTGEDQYRQFLLQSSLPTRLVEFREAGQLRMVSLIDELTQGLSSVYTFYEPDIPGVSYGTYNILWQIEECQTQGLPWLYLGYWIRSCAKMTYKSRFQPLEAWFSGAWISFPELLESLDSTIR</sequence>
<evidence type="ECO:0000256" key="4">
    <source>
        <dbReference type="HAMAP-Rule" id="MF_00689"/>
    </source>
</evidence>
<dbReference type="InterPro" id="IPR016181">
    <property type="entry name" value="Acyl_CoA_acyltransferase"/>
</dbReference>
<evidence type="ECO:0000259" key="5">
    <source>
        <dbReference type="Pfam" id="PF04376"/>
    </source>
</evidence>
<dbReference type="PANTHER" id="PTHR21367">
    <property type="entry name" value="ARGININE-TRNA-PROTEIN TRANSFERASE 1"/>
    <property type="match status" value="1"/>
</dbReference>
<organism evidence="7 8">
    <name type="scientific">Ferrovum myxofaciens</name>
    <dbReference type="NCBI Taxonomy" id="416213"/>
    <lineage>
        <taxon>Bacteria</taxon>
        <taxon>Pseudomonadati</taxon>
        <taxon>Pseudomonadota</taxon>
        <taxon>Betaproteobacteria</taxon>
        <taxon>Ferrovales</taxon>
        <taxon>Ferrovaceae</taxon>
        <taxon>Ferrovum</taxon>
    </lineage>
</organism>
<dbReference type="NCBIfam" id="NF002342">
    <property type="entry name" value="PRK01305.1-3"/>
    <property type="match status" value="1"/>
</dbReference>
<reference evidence="7 8" key="1">
    <citation type="submission" date="2016-01" db="EMBL/GenBank/DDBJ databases">
        <title>Genome sequence of the acidophilic iron oxidising Ferrovum strain Z-31.</title>
        <authorList>
            <person name="Poehlein A."/>
            <person name="Ullrich S.R."/>
            <person name="Schloemann M."/>
            <person name="Muehling M."/>
            <person name="Daniel R."/>
        </authorList>
    </citation>
    <scope>NUCLEOTIDE SEQUENCE [LARGE SCALE GENOMIC DNA]</scope>
    <source>
        <strain evidence="7 8">Z-31</strain>
    </source>
</reference>
<dbReference type="PANTHER" id="PTHR21367:SF1">
    <property type="entry name" value="ARGINYL-TRNA--PROTEIN TRANSFERASE 1"/>
    <property type="match status" value="1"/>
</dbReference>
<dbReference type="PATRIC" id="fig|1789004.3.peg.1641"/>
<dbReference type="GO" id="GO:0071596">
    <property type="term" value="P:ubiquitin-dependent protein catabolic process via the N-end rule pathway"/>
    <property type="evidence" value="ECO:0007669"/>
    <property type="project" value="InterPro"/>
</dbReference>
<comment type="subcellular location">
    <subcellularLocation>
        <location evidence="4">Cytoplasm</location>
    </subcellularLocation>
</comment>
<dbReference type="EMBL" id="LRRD01000034">
    <property type="protein sequence ID" value="KXW57848.1"/>
    <property type="molecule type" value="Genomic_DNA"/>
</dbReference>
<comment type="catalytic activity">
    <reaction evidence="4">
        <text>N-terminal L-aspartyl-[protein] + L-leucyl-tRNA(Leu) = N-terminal L-leucyl-L-aspartyl-[protein] + tRNA(Leu) + H(+)</text>
        <dbReference type="Rhea" id="RHEA:50420"/>
        <dbReference type="Rhea" id="RHEA-COMP:9613"/>
        <dbReference type="Rhea" id="RHEA-COMP:9622"/>
        <dbReference type="Rhea" id="RHEA-COMP:12669"/>
        <dbReference type="Rhea" id="RHEA-COMP:12674"/>
        <dbReference type="ChEBI" id="CHEBI:15378"/>
        <dbReference type="ChEBI" id="CHEBI:64720"/>
        <dbReference type="ChEBI" id="CHEBI:78442"/>
        <dbReference type="ChEBI" id="CHEBI:78494"/>
        <dbReference type="ChEBI" id="CHEBI:133042"/>
        <dbReference type="EC" id="2.3.2.29"/>
    </reaction>
</comment>
<dbReference type="NCBIfam" id="NF002346">
    <property type="entry name" value="PRK01305.2-3"/>
    <property type="match status" value="1"/>
</dbReference>
<comment type="similarity">
    <text evidence="4">Belongs to the R-transferase family. Bpt subfamily.</text>
</comment>
<keyword evidence="3 4" id="KW-0012">Acyltransferase</keyword>
<accession>A0A149VXE3</accession>
<dbReference type="RefSeq" id="WP_062188197.1">
    <property type="nucleotide sequence ID" value="NZ_LRRD01000034.1"/>
</dbReference>
<feature type="domain" description="N-end aminoacyl transferase N-terminal" evidence="5">
    <location>
        <begin position="20"/>
        <end position="90"/>
    </location>
</feature>
<dbReference type="STRING" id="1789004.FEMY_16100"/>
<gene>
    <name evidence="7" type="primary">ate</name>
    <name evidence="4" type="synonym">bpt</name>
    <name evidence="7" type="ORF">FEMY_16100</name>
</gene>
<dbReference type="InterPro" id="IPR017138">
    <property type="entry name" value="Asp_Glu_LeuTrfase"/>
</dbReference>
<dbReference type="EC" id="2.3.2.29" evidence="4"/>
<evidence type="ECO:0000256" key="2">
    <source>
        <dbReference type="ARBA" id="ARBA00022679"/>
    </source>
</evidence>
<keyword evidence="8" id="KW-1185">Reference proteome</keyword>
<protein>
    <recommendedName>
        <fullName evidence="4">Aspartate/glutamate leucyltransferase</fullName>
        <ecNumber evidence="4">2.3.2.29</ecNumber>
    </recommendedName>
</protein>